<dbReference type="Gene3D" id="3.30.70.270">
    <property type="match status" value="1"/>
</dbReference>
<feature type="transmembrane region" description="Helical" evidence="3">
    <location>
        <begin position="120"/>
        <end position="137"/>
    </location>
</feature>
<dbReference type="Pfam" id="PF00990">
    <property type="entry name" value="GGDEF"/>
    <property type="match status" value="1"/>
</dbReference>
<dbReference type="InterPro" id="IPR043128">
    <property type="entry name" value="Rev_trsase/Diguanyl_cyclase"/>
</dbReference>
<feature type="transmembrane region" description="Helical" evidence="3">
    <location>
        <begin position="93"/>
        <end position="114"/>
    </location>
</feature>
<dbReference type="EMBL" id="PJCH01000017">
    <property type="protein sequence ID" value="PQA85350.1"/>
    <property type="molecule type" value="Genomic_DNA"/>
</dbReference>
<feature type="transmembrane region" description="Helical" evidence="3">
    <location>
        <begin position="149"/>
        <end position="171"/>
    </location>
</feature>
<sequence>MQAEAYFQFMNPLIFLLFAAGFFCIHAIRPSRAVLLLALSYVVGAAAFIVDIFAQAGLHLIGSIPITAIYAGTAMLFSAALTLHYRGHAPWRLFGSVLAAHMAVYSWCYLTFGYGWGSSLAANFGCGVIFGLGLFLIRKHMPRKIDKAVFWLCAVGAFQCFARPLLVAYFSGGMTAETFDLPVFLMVLQFVVGACAVVLGMTLLVAFSSEIVSDLEQRSATDRLSGLLNRRGFEEAAEPIFEAGGGKDGFITVILVDIDHFKRLNDAKGHAFGDMVIAEMGALLGQYADYGRFAGRIGGEEFAMLLVGEPLDAARDVAEAIRRDFAALRVDNGDADAGAYRVTASFGVAMRQPGEALRELMTRADEALYLAKAKGRNQIACETDIMVHKLRTVSDGASAERRKFRDAALSA</sequence>
<keyword evidence="6" id="KW-1185">Reference proteome</keyword>
<dbReference type="PROSITE" id="PS50887">
    <property type="entry name" value="GGDEF"/>
    <property type="match status" value="1"/>
</dbReference>
<keyword evidence="3" id="KW-0472">Membrane</keyword>
<evidence type="ECO:0000256" key="2">
    <source>
        <dbReference type="ARBA" id="ARBA00034247"/>
    </source>
</evidence>
<dbReference type="InterPro" id="IPR050469">
    <property type="entry name" value="Diguanylate_Cyclase"/>
</dbReference>
<dbReference type="SMART" id="SM00267">
    <property type="entry name" value="GGDEF"/>
    <property type="match status" value="1"/>
</dbReference>
<feature type="transmembrane region" description="Helical" evidence="3">
    <location>
        <begin position="6"/>
        <end position="28"/>
    </location>
</feature>
<dbReference type="InterPro" id="IPR029787">
    <property type="entry name" value="Nucleotide_cyclase"/>
</dbReference>
<feature type="domain" description="GGDEF" evidence="4">
    <location>
        <begin position="249"/>
        <end position="384"/>
    </location>
</feature>
<feature type="transmembrane region" description="Helical" evidence="3">
    <location>
        <begin position="60"/>
        <end position="81"/>
    </location>
</feature>
<evidence type="ECO:0000256" key="1">
    <source>
        <dbReference type="ARBA" id="ARBA00012528"/>
    </source>
</evidence>
<feature type="transmembrane region" description="Helical" evidence="3">
    <location>
        <begin position="183"/>
        <end position="207"/>
    </location>
</feature>
<dbReference type="SUPFAM" id="SSF55073">
    <property type="entry name" value="Nucleotide cyclase"/>
    <property type="match status" value="1"/>
</dbReference>
<dbReference type="EC" id="2.7.7.65" evidence="1"/>
<dbReference type="NCBIfam" id="TIGR00254">
    <property type="entry name" value="GGDEF"/>
    <property type="match status" value="1"/>
</dbReference>
<feature type="transmembrane region" description="Helical" evidence="3">
    <location>
        <begin position="35"/>
        <end position="54"/>
    </location>
</feature>
<comment type="catalytic activity">
    <reaction evidence="2">
        <text>2 GTP = 3',3'-c-di-GMP + 2 diphosphate</text>
        <dbReference type="Rhea" id="RHEA:24898"/>
        <dbReference type="ChEBI" id="CHEBI:33019"/>
        <dbReference type="ChEBI" id="CHEBI:37565"/>
        <dbReference type="ChEBI" id="CHEBI:58805"/>
        <dbReference type="EC" id="2.7.7.65"/>
    </reaction>
</comment>
<evidence type="ECO:0000313" key="6">
    <source>
        <dbReference type="Proteomes" id="UP000239504"/>
    </source>
</evidence>
<dbReference type="AlphaFoldDB" id="A0A2S7JYN1"/>
<proteinExistence type="predicted"/>
<organism evidence="5 6">
    <name type="scientific">Hyphococcus luteus</name>
    <dbReference type="NCBI Taxonomy" id="2058213"/>
    <lineage>
        <taxon>Bacteria</taxon>
        <taxon>Pseudomonadati</taxon>
        <taxon>Pseudomonadota</taxon>
        <taxon>Alphaproteobacteria</taxon>
        <taxon>Parvularculales</taxon>
        <taxon>Parvularculaceae</taxon>
        <taxon>Hyphococcus</taxon>
    </lineage>
</organism>
<dbReference type="GO" id="GO:0052621">
    <property type="term" value="F:diguanylate cyclase activity"/>
    <property type="evidence" value="ECO:0007669"/>
    <property type="project" value="UniProtKB-EC"/>
</dbReference>
<evidence type="ECO:0000259" key="4">
    <source>
        <dbReference type="PROSITE" id="PS50887"/>
    </source>
</evidence>
<comment type="caution">
    <text evidence="5">The sequence shown here is derived from an EMBL/GenBank/DDBJ whole genome shotgun (WGS) entry which is preliminary data.</text>
</comment>
<reference evidence="5 6" key="1">
    <citation type="submission" date="2017-12" db="EMBL/GenBank/DDBJ databases">
        <authorList>
            <person name="Hurst M.R.H."/>
        </authorList>
    </citation>
    <scope>NUCLEOTIDE SEQUENCE [LARGE SCALE GENOMIC DNA]</scope>
    <source>
        <strain evidence="5 6">SY-3-19</strain>
    </source>
</reference>
<accession>A0A2S7JYN1</accession>
<gene>
    <name evidence="5" type="ORF">CW354_20555</name>
</gene>
<evidence type="ECO:0000313" key="5">
    <source>
        <dbReference type="EMBL" id="PQA85350.1"/>
    </source>
</evidence>
<dbReference type="PANTHER" id="PTHR45138">
    <property type="entry name" value="REGULATORY COMPONENTS OF SENSORY TRANSDUCTION SYSTEM"/>
    <property type="match status" value="1"/>
</dbReference>
<keyword evidence="3" id="KW-1133">Transmembrane helix</keyword>
<dbReference type="PANTHER" id="PTHR45138:SF9">
    <property type="entry name" value="DIGUANYLATE CYCLASE DGCM-RELATED"/>
    <property type="match status" value="1"/>
</dbReference>
<dbReference type="InterPro" id="IPR000160">
    <property type="entry name" value="GGDEF_dom"/>
</dbReference>
<dbReference type="CDD" id="cd01949">
    <property type="entry name" value="GGDEF"/>
    <property type="match status" value="1"/>
</dbReference>
<keyword evidence="3" id="KW-0812">Transmembrane</keyword>
<protein>
    <recommendedName>
        <fullName evidence="1">diguanylate cyclase</fullName>
        <ecNumber evidence="1">2.7.7.65</ecNumber>
    </recommendedName>
</protein>
<evidence type="ECO:0000256" key="3">
    <source>
        <dbReference type="SAM" id="Phobius"/>
    </source>
</evidence>
<name>A0A2S7JYN1_9PROT</name>
<dbReference type="FunFam" id="3.30.70.270:FF:000001">
    <property type="entry name" value="Diguanylate cyclase domain protein"/>
    <property type="match status" value="1"/>
</dbReference>
<dbReference type="Proteomes" id="UP000239504">
    <property type="component" value="Unassembled WGS sequence"/>
</dbReference>